<accession>A0A6S6R1R8</accession>
<dbReference type="Pfam" id="PF11756">
    <property type="entry name" value="YgbA_NO"/>
    <property type="match status" value="1"/>
</dbReference>
<evidence type="ECO:0000313" key="1">
    <source>
        <dbReference type="EMBL" id="BCJ96046.1"/>
    </source>
</evidence>
<reference evidence="1 2" key="1">
    <citation type="journal article" date="2016" name="Int. J. Syst. Evol. Microbiol.">
        <title>Descriptions of Anaerotaenia torta gen. nov., sp. nov. and Anaerocolumna cellulosilytica gen. nov., sp. nov. isolated from a methanogenic reactor of cattle waste.</title>
        <authorList>
            <person name="Uek A."/>
            <person name="Ohtaki Y."/>
            <person name="Kaku N."/>
            <person name="Ueki K."/>
        </authorList>
    </citation>
    <scope>NUCLEOTIDE SEQUENCE [LARGE SCALE GENOMIC DNA]</scope>
    <source>
        <strain evidence="1 2">SN021</strain>
    </source>
</reference>
<dbReference type="InterPro" id="IPR020483">
    <property type="entry name" value="Uncharacterised_YgbA"/>
</dbReference>
<sequence length="132" mass="15621">MNKKTGDKSLQRRRETEKELLTKMVVIYCKGNRHNPALYAPQKYQKNLFTTNTLCPECEKLRVYAVKQIDKCPFMETKTFCSNCKVHCYKADRREQVRSVMKYAGPRMLFHHPVLALKHMVHTSVKQFENHT</sequence>
<name>A0A6S6R1R8_9FIRM</name>
<proteinExistence type="predicted"/>
<dbReference type="KEGG" id="acel:acsn021_36150"/>
<evidence type="ECO:0000313" key="2">
    <source>
        <dbReference type="Proteomes" id="UP000515561"/>
    </source>
</evidence>
<dbReference type="NCBIfam" id="NF007714">
    <property type="entry name" value="PRK10410.1-2"/>
    <property type="match status" value="1"/>
</dbReference>
<keyword evidence="2" id="KW-1185">Reference proteome</keyword>
<dbReference type="EMBL" id="AP023367">
    <property type="protein sequence ID" value="BCJ96046.1"/>
    <property type="molecule type" value="Genomic_DNA"/>
</dbReference>
<dbReference type="AlphaFoldDB" id="A0A6S6R1R8"/>
<organism evidence="1 2">
    <name type="scientific">Anaerocolumna cellulosilytica</name>
    <dbReference type="NCBI Taxonomy" id="433286"/>
    <lineage>
        <taxon>Bacteria</taxon>
        <taxon>Bacillati</taxon>
        <taxon>Bacillota</taxon>
        <taxon>Clostridia</taxon>
        <taxon>Lachnospirales</taxon>
        <taxon>Lachnospiraceae</taxon>
        <taxon>Anaerocolumna</taxon>
    </lineage>
</organism>
<dbReference type="Proteomes" id="UP000515561">
    <property type="component" value="Chromosome"/>
</dbReference>
<protein>
    <submittedName>
        <fullName evidence="1">Uncharacterized protein</fullName>
    </submittedName>
</protein>
<dbReference type="RefSeq" id="WP_184091848.1">
    <property type="nucleotide sequence ID" value="NZ_AP023367.1"/>
</dbReference>
<gene>
    <name evidence="1" type="ORF">acsn021_36150</name>
</gene>